<dbReference type="InterPro" id="IPR004358">
    <property type="entry name" value="Sig_transdc_His_kin-like_C"/>
</dbReference>
<dbReference type="CDD" id="cd00082">
    <property type="entry name" value="HisKA"/>
    <property type="match status" value="1"/>
</dbReference>
<dbReference type="Gene3D" id="1.10.287.130">
    <property type="match status" value="1"/>
</dbReference>
<protein>
    <recommendedName>
        <fullName evidence="3">histidine kinase</fullName>
        <ecNumber evidence="3">2.7.13.3</ecNumber>
    </recommendedName>
</protein>
<dbReference type="CDD" id="cd00075">
    <property type="entry name" value="HATPase"/>
    <property type="match status" value="1"/>
</dbReference>
<comment type="catalytic activity">
    <reaction evidence="1">
        <text>ATP + protein L-histidine = ADP + protein N-phospho-L-histidine.</text>
        <dbReference type="EC" id="2.7.13.3"/>
    </reaction>
</comment>
<sequence>MSIRLKLILSYAAMLIVPLVLMVILALLLTFVFKGDLQALHEKYGYSKDYYEDHSLERLVKEIGRTAKSNPSMLSDSAYLRELSEELDLTNSNLVIRKENQYEYVSPSLKNKDLLSVLADYKDRGTSRKNETLKYDKESVNMTLYNFTYEDHQPGTVFIVTSVNPVIHFVQKFAFILFLSLIFILILTHTLLTYFVSRSIIRPLNKLKDATKRIKSGDLNSELQITNKDEIGELSLAFEQMRVRLKNSIETQLQYEENRKELVSNISHDLRTPLTAIRGYIDGIGDGIADTPDKVKKYMDIISLKAEEMDHLIDELFLYSKLDLNRLPFHFEEINLHSFLADWSEELLFELNKQGVQFHSHLQIAEETKISIDRDKIRRVFSNIISNSLKYMNKSEKEIELKAYEARGQLVLFISDNGQGIDAASLPYVFERFYREDPSRNSVTGGSGLGLAIARQMIEGHRGSIQAESVKGVGTSIRITLPLIFNEEGDRI</sequence>
<dbReference type="Gene3D" id="6.10.340.10">
    <property type="match status" value="1"/>
</dbReference>
<dbReference type="Pfam" id="PF02518">
    <property type="entry name" value="HATPase_c"/>
    <property type="match status" value="1"/>
</dbReference>
<keyword evidence="10" id="KW-0067">ATP-binding</keyword>
<feature type="domain" description="Histidine kinase" evidence="15">
    <location>
        <begin position="265"/>
        <end position="485"/>
    </location>
</feature>
<dbReference type="EMBL" id="RZNX01000001">
    <property type="protein sequence ID" value="RUT35588.1"/>
    <property type="molecule type" value="Genomic_DNA"/>
</dbReference>
<evidence type="ECO:0000256" key="9">
    <source>
        <dbReference type="ARBA" id="ARBA00022777"/>
    </source>
</evidence>
<dbReference type="OrthoDB" id="335833at2"/>
<keyword evidence="8" id="KW-0547">Nucleotide-binding</keyword>
<dbReference type="SMART" id="SM00388">
    <property type="entry name" value="HisKA"/>
    <property type="match status" value="1"/>
</dbReference>
<dbReference type="InterPro" id="IPR003594">
    <property type="entry name" value="HATPase_dom"/>
</dbReference>
<dbReference type="FunFam" id="1.10.287.130:FF:000001">
    <property type="entry name" value="Two-component sensor histidine kinase"/>
    <property type="match status" value="1"/>
</dbReference>
<dbReference type="GO" id="GO:0005524">
    <property type="term" value="F:ATP binding"/>
    <property type="evidence" value="ECO:0007669"/>
    <property type="project" value="UniProtKB-KW"/>
</dbReference>
<evidence type="ECO:0000256" key="7">
    <source>
        <dbReference type="ARBA" id="ARBA00022692"/>
    </source>
</evidence>
<dbReference type="Pfam" id="PF00512">
    <property type="entry name" value="HisKA"/>
    <property type="match status" value="1"/>
</dbReference>
<dbReference type="PRINTS" id="PR00344">
    <property type="entry name" value="BCTRLSENSOR"/>
</dbReference>
<evidence type="ECO:0000256" key="11">
    <source>
        <dbReference type="ARBA" id="ARBA00022989"/>
    </source>
</evidence>
<reference evidence="17 18" key="1">
    <citation type="submission" date="2018-12" db="EMBL/GenBank/DDBJ databases">
        <authorList>
            <person name="Sun L."/>
            <person name="Chen Z."/>
        </authorList>
    </citation>
    <scope>NUCLEOTIDE SEQUENCE [LARGE SCALE GENOMIC DNA]</scope>
    <source>
        <strain evidence="17 18">3-5-3</strain>
    </source>
</reference>
<dbReference type="GO" id="GO:0005886">
    <property type="term" value="C:plasma membrane"/>
    <property type="evidence" value="ECO:0007669"/>
    <property type="project" value="UniProtKB-SubCell"/>
</dbReference>
<evidence type="ECO:0000259" key="16">
    <source>
        <dbReference type="PROSITE" id="PS50885"/>
    </source>
</evidence>
<organism evidence="17 18">
    <name type="scientific">Paenibacillus zeisoli</name>
    <dbReference type="NCBI Taxonomy" id="2496267"/>
    <lineage>
        <taxon>Bacteria</taxon>
        <taxon>Bacillati</taxon>
        <taxon>Bacillota</taxon>
        <taxon>Bacilli</taxon>
        <taxon>Bacillales</taxon>
        <taxon>Paenibacillaceae</taxon>
        <taxon>Paenibacillus</taxon>
    </lineage>
</organism>
<dbReference type="InterPro" id="IPR050398">
    <property type="entry name" value="HssS/ArlS-like"/>
</dbReference>
<evidence type="ECO:0000256" key="3">
    <source>
        <dbReference type="ARBA" id="ARBA00012438"/>
    </source>
</evidence>
<name>A0A3S1D9A1_9BACL</name>
<evidence type="ECO:0000256" key="8">
    <source>
        <dbReference type="ARBA" id="ARBA00022741"/>
    </source>
</evidence>
<evidence type="ECO:0000256" key="6">
    <source>
        <dbReference type="ARBA" id="ARBA00022679"/>
    </source>
</evidence>
<keyword evidence="18" id="KW-1185">Reference proteome</keyword>
<evidence type="ECO:0000313" key="18">
    <source>
        <dbReference type="Proteomes" id="UP000272464"/>
    </source>
</evidence>
<keyword evidence="4" id="KW-1003">Cell membrane</keyword>
<keyword evidence="12" id="KW-0902">Two-component regulatory system</keyword>
<dbReference type="FunFam" id="3.30.565.10:FF:000006">
    <property type="entry name" value="Sensor histidine kinase WalK"/>
    <property type="match status" value="1"/>
</dbReference>
<feature type="transmembrane region" description="Helical" evidence="14">
    <location>
        <begin position="7"/>
        <end position="33"/>
    </location>
</feature>
<dbReference type="InterPro" id="IPR036890">
    <property type="entry name" value="HATPase_C_sf"/>
</dbReference>
<dbReference type="SMART" id="SM00387">
    <property type="entry name" value="HATPase_c"/>
    <property type="match status" value="1"/>
</dbReference>
<evidence type="ECO:0000259" key="15">
    <source>
        <dbReference type="PROSITE" id="PS50109"/>
    </source>
</evidence>
<keyword evidence="7 14" id="KW-0812">Transmembrane</keyword>
<evidence type="ECO:0000256" key="4">
    <source>
        <dbReference type="ARBA" id="ARBA00022475"/>
    </source>
</evidence>
<evidence type="ECO:0000256" key="10">
    <source>
        <dbReference type="ARBA" id="ARBA00022840"/>
    </source>
</evidence>
<dbReference type="Gene3D" id="3.30.565.10">
    <property type="entry name" value="Histidine kinase-like ATPase, C-terminal domain"/>
    <property type="match status" value="1"/>
</dbReference>
<dbReference type="AlphaFoldDB" id="A0A3S1D9A1"/>
<dbReference type="CDD" id="cd06225">
    <property type="entry name" value="HAMP"/>
    <property type="match status" value="1"/>
</dbReference>
<gene>
    <name evidence="17" type="ORF">EJP77_00770</name>
</gene>
<keyword evidence="5" id="KW-0597">Phosphoprotein</keyword>
<evidence type="ECO:0000256" key="1">
    <source>
        <dbReference type="ARBA" id="ARBA00000085"/>
    </source>
</evidence>
<keyword evidence="9 17" id="KW-0418">Kinase</keyword>
<dbReference type="Proteomes" id="UP000272464">
    <property type="component" value="Unassembled WGS sequence"/>
</dbReference>
<dbReference type="SUPFAM" id="SSF47384">
    <property type="entry name" value="Homodimeric domain of signal transducing histidine kinase"/>
    <property type="match status" value="1"/>
</dbReference>
<dbReference type="GO" id="GO:0000155">
    <property type="term" value="F:phosphorelay sensor kinase activity"/>
    <property type="evidence" value="ECO:0007669"/>
    <property type="project" value="InterPro"/>
</dbReference>
<comment type="subcellular location">
    <subcellularLocation>
        <location evidence="2">Cell membrane</location>
        <topology evidence="2">Multi-pass membrane protein</topology>
    </subcellularLocation>
</comment>
<evidence type="ECO:0000256" key="5">
    <source>
        <dbReference type="ARBA" id="ARBA00022553"/>
    </source>
</evidence>
<dbReference type="SUPFAM" id="SSF55874">
    <property type="entry name" value="ATPase domain of HSP90 chaperone/DNA topoisomerase II/histidine kinase"/>
    <property type="match status" value="1"/>
</dbReference>
<accession>A0A3S1D9A1</accession>
<evidence type="ECO:0000256" key="13">
    <source>
        <dbReference type="ARBA" id="ARBA00023136"/>
    </source>
</evidence>
<dbReference type="Pfam" id="PF00672">
    <property type="entry name" value="HAMP"/>
    <property type="match status" value="1"/>
</dbReference>
<dbReference type="InterPro" id="IPR036097">
    <property type="entry name" value="HisK_dim/P_sf"/>
</dbReference>
<keyword evidence="13 14" id="KW-0472">Membrane</keyword>
<dbReference type="PROSITE" id="PS50885">
    <property type="entry name" value="HAMP"/>
    <property type="match status" value="1"/>
</dbReference>
<dbReference type="PANTHER" id="PTHR45528:SF1">
    <property type="entry name" value="SENSOR HISTIDINE KINASE CPXA"/>
    <property type="match status" value="1"/>
</dbReference>
<dbReference type="RefSeq" id="WP_127197288.1">
    <property type="nucleotide sequence ID" value="NZ_RZNX01000001.1"/>
</dbReference>
<evidence type="ECO:0000256" key="2">
    <source>
        <dbReference type="ARBA" id="ARBA00004651"/>
    </source>
</evidence>
<dbReference type="PANTHER" id="PTHR45528">
    <property type="entry name" value="SENSOR HISTIDINE KINASE CPXA"/>
    <property type="match status" value="1"/>
</dbReference>
<feature type="transmembrane region" description="Helical" evidence="14">
    <location>
        <begin position="173"/>
        <end position="196"/>
    </location>
</feature>
<comment type="caution">
    <text evidence="17">The sequence shown here is derived from an EMBL/GenBank/DDBJ whole genome shotgun (WGS) entry which is preliminary data.</text>
</comment>
<keyword evidence="6" id="KW-0808">Transferase</keyword>
<dbReference type="InterPro" id="IPR003660">
    <property type="entry name" value="HAMP_dom"/>
</dbReference>
<evidence type="ECO:0000256" key="12">
    <source>
        <dbReference type="ARBA" id="ARBA00023012"/>
    </source>
</evidence>
<dbReference type="InterPro" id="IPR005467">
    <property type="entry name" value="His_kinase_dom"/>
</dbReference>
<dbReference type="SMART" id="SM00304">
    <property type="entry name" value="HAMP"/>
    <property type="match status" value="1"/>
</dbReference>
<keyword evidence="11 14" id="KW-1133">Transmembrane helix</keyword>
<dbReference type="EC" id="2.7.13.3" evidence="3"/>
<dbReference type="InterPro" id="IPR003661">
    <property type="entry name" value="HisK_dim/P_dom"/>
</dbReference>
<dbReference type="SUPFAM" id="SSF158472">
    <property type="entry name" value="HAMP domain-like"/>
    <property type="match status" value="1"/>
</dbReference>
<proteinExistence type="predicted"/>
<evidence type="ECO:0000256" key="14">
    <source>
        <dbReference type="SAM" id="Phobius"/>
    </source>
</evidence>
<evidence type="ECO:0000313" key="17">
    <source>
        <dbReference type="EMBL" id="RUT35588.1"/>
    </source>
</evidence>
<feature type="domain" description="HAMP" evidence="16">
    <location>
        <begin position="198"/>
        <end position="250"/>
    </location>
</feature>
<dbReference type="PROSITE" id="PS50109">
    <property type="entry name" value="HIS_KIN"/>
    <property type="match status" value="1"/>
</dbReference>